<dbReference type="EMBL" id="NIBL01000002">
    <property type="protein sequence ID" value="OUZ17952.1"/>
    <property type="molecule type" value="Genomic_DNA"/>
</dbReference>
<evidence type="ECO:0000313" key="1">
    <source>
        <dbReference type="EMBL" id="MDT2797337.1"/>
    </source>
</evidence>
<dbReference type="PANTHER" id="PTHR23071">
    <property type="entry name" value="PHOSPHATIDYLINOSITOL GLYCAN"/>
    <property type="match status" value="1"/>
</dbReference>
<dbReference type="GeneID" id="60872884"/>
<evidence type="ECO:0000313" key="3">
    <source>
        <dbReference type="EMBL" id="OUQ08938.1"/>
    </source>
</evidence>
<evidence type="ECO:0000313" key="4">
    <source>
        <dbReference type="EMBL" id="OUZ17952.1"/>
    </source>
</evidence>
<reference evidence="1" key="4">
    <citation type="submission" date="2023-03" db="EMBL/GenBank/DDBJ databases">
        <authorList>
            <person name="Shen W."/>
            <person name="Cai J."/>
        </authorList>
    </citation>
    <scope>NUCLEOTIDE SEQUENCE</scope>
    <source>
        <strain evidence="1">B245-2</strain>
    </source>
</reference>
<dbReference type="AlphaFoldDB" id="A0A0H2QFK2"/>
<proteinExistence type="predicted"/>
<evidence type="ECO:0000313" key="2">
    <source>
        <dbReference type="EMBL" id="MDZ5597934.1"/>
    </source>
</evidence>
<dbReference type="Gene3D" id="3.40.720.10">
    <property type="entry name" value="Alkaline Phosphatase, subunit A"/>
    <property type="match status" value="1"/>
</dbReference>
<dbReference type="InterPro" id="IPR002591">
    <property type="entry name" value="Phosphodiest/P_Trfase"/>
</dbReference>
<sequence>MQSRLDKLIVVILDGCRYDTAVAQLGFMNHLVEHQQASLLKVKSELPSNSRPLYEVLMTGVPAYENGIYSNYHAQRSKEWSLFELVKEAGGKTGAAAYHWYSELYNQAPYNHLVDRIQHQEERLIQHGIFYSEDTYPDSHLFADAHYLVNQYQPDFLVVHSMNIDDVGHKFTADSHEYAAAVNQADRLLAIYLPEWLQKGYQVVVTADHGMDAHGLHGGNLAAHREVPFYLISNKRQKLKEQTVPQLLAAPLFCWLLGIAPSEKMQDIQELMRG</sequence>
<dbReference type="Proteomes" id="UP001255696">
    <property type="component" value="Unassembled WGS sequence"/>
</dbReference>
<reference evidence="5" key="1">
    <citation type="submission" date="2017-04" db="EMBL/GenBank/DDBJ databases">
        <title>Function of individual gut microbiota members based on whole genome sequencing of pure cultures obtained from chicken caecum.</title>
        <authorList>
            <person name="Medvecky M."/>
            <person name="Cejkova D."/>
            <person name="Polansky O."/>
            <person name="Karasova D."/>
            <person name="Kubasova T."/>
            <person name="Cizek A."/>
            <person name="Rychlik I."/>
        </authorList>
    </citation>
    <scope>NUCLEOTIDE SEQUENCE [LARGE SCALE GENOMIC DNA]</scope>
    <source>
        <strain evidence="5">An144</strain>
    </source>
</reference>
<dbReference type="Proteomes" id="UP000196503">
    <property type="component" value="Unassembled WGS sequence"/>
</dbReference>
<dbReference type="Proteomes" id="UP001290582">
    <property type="component" value="Unassembled WGS sequence"/>
</dbReference>
<dbReference type="SUPFAM" id="SSF53649">
    <property type="entry name" value="Alkaline phosphatase-like"/>
    <property type="match status" value="1"/>
</dbReference>
<accession>A0A0H2QFK2</accession>
<dbReference type="EMBL" id="JARQBI010000022">
    <property type="protein sequence ID" value="MDT2797337.1"/>
    <property type="molecule type" value="Genomic_DNA"/>
</dbReference>
<dbReference type="InterPro" id="IPR017850">
    <property type="entry name" value="Alkaline_phosphatase_core_sf"/>
</dbReference>
<dbReference type="GO" id="GO:0016020">
    <property type="term" value="C:membrane"/>
    <property type="evidence" value="ECO:0007669"/>
    <property type="project" value="GOC"/>
</dbReference>
<evidence type="ECO:0000313" key="6">
    <source>
        <dbReference type="Proteomes" id="UP000196503"/>
    </source>
</evidence>
<dbReference type="GO" id="GO:0051377">
    <property type="term" value="F:mannose-ethanolamine phosphotransferase activity"/>
    <property type="evidence" value="ECO:0007669"/>
    <property type="project" value="TreeGrafter"/>
</dbReference>
<dbReference type="Proteomes" id="UP000196074">
    <property type="component" value="Unassembled WGS sequence"/>
</dbReference>
<comment type="caution">
    <text evidence="3">The sequence shown here is derived from an EMBL/GenBank/DDBJ whole genome shotgun (WGS) entry which is preliminary data.</text>
</comment>
<dbReference type="PANTHER" id="PTHR23071:SF1">
    <property type="entry name" value="GPI ETHANOLAMINE PHOSPHATE TRANSFERASE 3"/>
    <property type="match status" value="1"/>
</dbReference>
<protein>
    <submittedName>
        <fullName evidence="1">Alkaline phosphatase family protein</fullName>
    </submittedName>
    <submittedName>
        <fullName evidence="3">Nucleotide pyrophosphatase</fullName>
    </submittedName>
</protein>
<organism evidence="3 5">
    <name type="scientific">Enterococcus cecorum</name>
    <dbReference type="NCBI Taxonomy" id="44008"/>
    <lineage>
        <taxon>Bacteria</taxon>
        <taxon>Bacillati</taxon>
        <taxon>Bacillota</taxon>
        <taxon>Bacilli</taxon>
        <taxon>Lactobacillales</taxon>
        <taxon>Enterococcaceae</taxon>
        <taxon>Enterococcus</taxon>
    </lineage>
</organism>
<gene>
    <name evidence="4" type="ORF">A5869_001424</name>
    <name evidence="3" type="ORF">B5E88_10745</name>
    <name evidence="1" type="ORF">P7H47_08815</name>
    <name evidence="2" type="ORF">U1294_06800</name>
</gene>
<dbReference type="GO" id="GO:0006506">
    <property type="term" value="P:GPI anchor biosynthetic process"/>
    <property type="evidence" value="ECO:0007669"/>
    <property type="project" value="InterPro"/>
</dbReference>
<evidence type="ECO:0000313" key="5">
    <source>
        <dbReference type="Proteomes" id="UP000196074"/>
    </source>
</evidence>
<reference evidence="2" key="5">
    <citation type="submission" date="2023-12" db="EMBL/GenBank/DDBJ databases">
        <title>Molecular genomic analyses of Enterococcus cecorum from sepsis oubreaks in broilers.</title>
        <authorList>
            <person name="Rhoads D."/>
            <person name="Alrubaye A."/>
        </authorList>
    </citation>
    <scope>NUCLEOTIDE SEQUENCE</scope>
    <source>
        <strain evidence="2">1755</strain>
    </source>
</reference>
<reference evidence="3" key="3">
    <citation type="journal article" date="2018" name="BMC Genomics">
        <title>Whole genome sequencing and function prediction of 133 gut anaerobes isolated from chicken caecum in pure cultures.</title>
        <authorList>
            <person name="Medvecky M."/>
            <person name="Cejkova D."/>
            <person name="Polansky O."/>
            <person name="Karasova D."/>
            <person name="Kubasova T."/>
            <person name="Cizek A."/>
            <person name="Rychlik I."/>
        </authorList>
    </citation>
    <scope>NUCLEOTIDE SEQUENCE</scope>
    <source>
        <strain evidence="3">An144</strain>
    </source>
</reference>
<dbReference type="RefSeq" id="WP_016250508.1">
    <property type="nucleotide sequence ID" value="NZ_AP035890.1"/>
</dbReference>
<name>A0A0H2QFK2_9ENTE</name>
<dbReference type="EMBL" id="NFLC01000027">
    <property type="protein sequence ID" value="OUQ08938.1"/>
    <property type="molecule type" value="Genomic_DNA"/>
</dbReference>
<dbReference type="InterPro" id="IPR039524">
    <property type="entry name" value="PIGO/GPI13"/>
</dbReference>
<reference evidence="4 6" key="2">
    <citation type="submission" date="2017-05" db="EMBL/GenBank/DDBJ databases">
        <title>The Genome Sequence of Enterococcus faecium 2D5_DIV0622.</title>
        <authorList>
            <consortium name="The Broad Institute Genomics Platform"/>
            <consortium name="The Broad Institute Genomic Center for Infectious Diseases"/>
            <person name="Earl A."/>
            <person name="Manson A."/>
            <person name="Schwartman J."/>
            <person name="Gilmore M."/>
            <person name="Abouelleil A."/>
            <person name="Cao P."/>
            <person name="Chapman S."/>
            <person name="Cusick C."/>
            <person name="Shea T."/>
            <person name="Young S."/>
            <person name="Neafsey D."/>
            <person name="Nusbaum C."/>
            <person name="Birren B."/>
        </authorList>
    </citation>
    <scope>NUCLEOTIDE SEQUENCE [LARGE SCALE GENOMIC DNA]</scope>
    <source>
        <strain evidence="4 6">2D5_DIV0622</strain>
    </source>
</reference>
<dbReference type="Pfam" id="PF01663">
    <property type="entry name" value="Phosphodiest"/>
    <property type="match status" value="1"/>
</dbReference>
<dbReference type="EMBL" id="JAXOGL010000009">
    <property type="protein sequence ID" value="MDZ5597934.1"/>
    <property type="molecule type" value="Genomic_DNA"/>
</dbReference>